<dbReference type="InterPro" id="IPR006260">
    <property type="entry name" value="TonB/TolA_C"/>
</dbReference>
<feature type="domain" description="TonB C-terminal" evidence="7">
    <location>
        <begin position="392"/>
        <end position="478"/>
    </location>
</feature>
<evidence type="ECO:0000256" key="1">
    <source>
        <dbReference type="ARBA" id="ARBA00004167"/>
    </source>
</evidence>
<dbReference type="InterPro" id="IPR037682">
    <property type="entry name" value="TonB_C"/>
</dbReference>
<accession>A0A4P7UGF3</accession>
<dbReference type="PROSITE" id="PS52015">
    <property type="entry name" value="TONB_CTD"/>
    <property type="match status" value="1"/>
</dbReference>
<keyword evidence="4 6" id="KW-0472">Membrane</keyword>
<evidence type="ECO:0000256" key="4">
    <source>
        <dbReference type="ARBA" id="ARBA00023136"/>
    </source>
</evidence>
<keyword evidence="2 6" id="KW-0812">Transmembrane</keyword>
<feature type="compositionally biased region" description="Low complexity" evidence="5">
    <location>
        <begin position="299"/>
        <end position="336"/>
    </location>
</feature>
<dbReference type="GO" id="GO:0055085">
    <property type="term" value="P:transmembrane transport"/>
    <property type="evidence" value="ECO:0007669"/>
    <property type="project" value="InterPro"/>
</dbReference>
<evidence type="ECO:0000256" key="2">
    <source>
        <dbReference type="ARBA" id="ARBA00022692"/>
    </source>
</evidence>
<name>A0A4P7UGF3_DESDE</name>
<evidence type="ECO:0000313" key="9">
    <source>
        <dbReference type="Proteomes" id="UP000297065"/>
    </source>
</evidence>
<keyword evidence="3 6" id="KW-1133">Transmembrane helix</keyword>
<feature type="region of interest" description="Disordered" evidence="5">
    <location>
        <begin position="223"/>
        <end position="391"/>
    </location>
</feature>
<dbReference type="Proteomes" id="UP000297065">
    <property type="component" value="Chromosome"/>
</dbReference>
<evidence type="ECO:0000256" key="6">
    <source>
        <dbReference type="SAM" id="Phobius"/>
    </source>
</evidence>
<dbReference type="NCBIfam" id="TIGR01352">
    <property type="entry name" value="tonB_Cterm"/>
    <property type="match status" value="2"/>
</dbReference>
<feature type="compositionally biased region" description="Basic and acidic residues" evidence="5">
    <location>
        <begin position="230"/>
        <end position="255"/>
    </location>
</feature>
<dbReference type="SUPFAM" id="SSF74653">
    <property type="entry name" value="TolA/TonB C-terminal domain"/>
    <property type="match status" value="2"/>
</dbReference>
<feature type="compositionally biased region" description="Pro residues" evidence="5">
    <location>
        <begin position="353"/>
        <end position="365"/>
    </location>
</feature>
<dbReference type="GO" id="GO:0016020">
    <property type="term" value="C:membrane"/>
    <property type="evidence" value="ECO:0007669"/>
    <property type="project" value="UniProtKB-SubCell"/>
</dbReference>
<reference evidence="8 9" key="1">
    <citation type="submission" date="2019-02" db="EMBL/GenBank/DDBJ databases">
        <title>Complete Genome Sequence of Desulfovibrio desulfuricans IC1, a Sulfonate Utilizing Anaerobe.</title>
        <authorList>
            <person name="Day L.A."/>
            <person name="De Leon K.B."/>
            <person name="Wall J.D."/>
        </authorList>
    </citation>
    <scope>NUCLEOTIDE SEQUENCE [LARGE SCALE GENOMIC DNA]</scope>
    <source>
        <strain evidence="8 9">IC1</strain>
    </source>
</reference>
<dbReference type="Gene3D" id="3.30.1150.10">
    <property type="match status" value="2"/>
</dbReference>
<protein>
    <submittedName>
        <fullName evidence="8">TonB family protein</fullName>
    </submittedName>
</protein>
<dbReference type="EMBL" id="CP036295">
    <property type="protein sequence ID" value="QCC85165.1"/>
    <property type="molecule type" value="Genomic_DNA"/>
</dbReference>
<dbReference type="OrthoDB" id="5458005at2"/>
<evidence type="ECO:0000259" key="7">
    <source>
        <dbReference type="PROSITE" id="PS52015"/>
    </source>
</evidence>
<evidence type="ECO:0000256" key="5">
    <source>
        <dbReference type="SAM" id="MobiDB-lite"/>
    </source>
</evidence>
<feature type="transmembrane region" description="Helical" evidence="6">
    <location>
        <begin position="83"/>
        <end position="104"/>
    </location>
</feature>
<comment type="subcellular location">
    <subcellularLocation>
        <location evidence="1">Membrane</location>
        <topology evidence="1">Single-pass membrane protein</topology>
    </subcellularLocation>
</comment>
<gene>
    <name evidence="8" type="ORF">DDIC_04570</name>
</gene>
<proteinExistence type="predicted"/>
<dbReference type="Pfam" id="PF13103">
    <property type="entry name" value="TonB_2"/>
    <property type="match status" value="2"/>
</dbReference>
<dbReference type="AlphaFoldDB" id="A0A4P7UGF3"/>
<evidence type="ECO:0000256" key="3">
    <source>
        <dbReference type="ARBA" id="ARBA00022989"/>
    </source>
</evidence>
<sequence>MVDASKWLANLRHKRADGQLTAPAGDLRGIARVICQAGTAGVRHGLVAIGAAKRPGQTRASGKRAHSGGCMPSKPRTNLSSSCIIFCLAAAALYCAAAGGAFAASAASADQSSYAGNMLDKITEIWAPPPALKSDFKVSLKVSVDSQGQVKDCKAIKPSGLEAFDNSVCGAVRQIGSFGTPPYGAPIDVQLTFWNGTPKGKPRPDPLSTEEALRAEVKARNKAEAALGDSRAEAAEDRARERAEAVARADGKNIPEMRPTPVAPRSTPKVDDNGKKSATTNSWQAAGQTENGPATQLIGKSKPSAADGKAGAKPAGPSAQGATAAQPQAAVRPQQADTLPSYGEPVEPQPQKISPPPPRTSPMPAPKAEAASAPQGKVAAPGASTKATDRNKYRREVARLLRDGMIIPAETAPGRYESVVRLTISPQGDITDFKVVTPTGDKLLDKYVQRGIRRAGSVPPPPADLGGTLDITLILVRH</sequence>
<feature type="compositionally biased region" description="Polar residues" evidence="5">
    <location>
        <begin position="276"/>
        <end position="294"/>
    </location>
</feature>
<organism evidence="8 9">
    <name type="scientific">Desulfovibrio desulfuricans</name>
    <dbReference type="NCBI Taxonomy" id="876"/>
    <lineage>
        <taxon>Bacteria</taxon>
        <taxon>Pseudomonadati</taxon>
        <taxon>Thermodesulfobacteriota</taxon>
        <taxon>Desulfovibrionia</taxon>
        <taxon>Desulfovibrionales</taxon>
        <taxon>Desulfovibrionaceae</taxon>
        <taxon>Desulfovibrio</taxon>
    </lineage>
</organism>
<evidence type="ECO:0000313" key="8">
    <source>
        <dbReference type="EMBL" id="QCC85165.1"/>
    </source>
</evidence>